<feature type="binding site" evidence="1">
    <location>
        <position position="41"/>
    </location>
    <ligand>
        <name>Zn(2+)</name>
        <dbReference type="ChEBI" id="CHEBI:29105"/>
    </ligand>
</feature>
<dbReference type="Pfam" id="PF03796">
    <property type="entry name" value="DnaB_C"/>
    <property type="match status" value="1"/>
</dbReference>
<dbReference type="GO" id="GO:0008270">
    <property type="term" value="F:zinc ion binding"/>
    <property type="evidence" value="ECO:0007669"/>
    <property type="project" value="UniProtKB-UniRule"/>
</dbReference>
<keyword evidence="1" id="KW-0347">Helicase</keyword>
<dbReference type="SUPFAM" id="SSF57783">
    <property type="entry name" value="Zinc beta-ribbon"/>
    <property type="match status" value="1"/>
</dbReference>
<keyword evidence="1" id="KW-0460">Magnesium</keyword>
<dbReference type="Gene3D" id="2.20.25.10">
    <property type="match status" value="1"/>
</dbReference>
<feature type="site" description="dTTP/dATP binding" evidence="1">
    <location>
        <position position="449"/>
    </location>
</feature>
<evidence type="ECO:0000313" key="5">
    <source>
        <dbReference type="Proteomes" id="UP000011294"/>
    </source>
</evidence>
<feature type="binding site" evidence="1">
    <location>
        <position position="38"/>
    </location>
    <ligand>
        <name>Zn(2+)</name>
        <dbReference type="ChEBI" id="CHEBI:29105"/>
    </ligand>
</feature>
<dbReference type="PROSITE" id="PS50880">
    <property type="entry name" value="TOPRIM"/>
    <property type="match status" value="1"/>
</dbReference>
<dbReference type="InterPro" id="IPR006171">
    <property type="entry name" value="TOPRIM_dom"/>
</dbReference>
<comment type="subunit">
    <text evidence="1">Homohexamer. Assembles as a hexamer onto linear or circular ssDNA in the presence of ATP or dTTP. Interacts (via C-terminus) with the viral DNA polymerase that is bound to DNA; this interaction is essential to initiate leading-strand DNA synthesis. The priming complex consists of 2 DNA polymerases and 1 helicase-primase hexamer that assemble on the DNA template. Interacts with the single-stranded DNA-binding protein. Part of the replicase complex that includes the DNA polymerase, the primase/helicase and the single-stranded DNA binding protein.</text>
</comment>
<dbReference type="GO" id="GO:0003697">
    <property type="term" value="F:single-stranded DNA binding"/>
    <property type="evidence" value="ECO:0007669"/>
    <property type="project" value="InterPro"/>
</dbReference>
<dbReference type="SUPFAM" id="SSF52540">
    <property type="entry name" value="P-loop containing nucleoside triphosphate hydrolases"/>
    <property type="match status" value="1"/>
</dbReference>
<keyword evidence="1" id="KW-0548">Nucleotidyltransferase</keyword>
<feature type="site" description="dTTP/dATP binding" evidence="1">
    <location>
        <position position="520"/>
    </location>
</feature>
<feature type="binding site" evidence="1">
    <location>
        <position position="17"/>
    </location>
    <ligand>
        <name>Zn(2+)</name>
        <dbReference type="ChEBI" id="CHEBI:29105"/>
    </ligand>
</feature>
<sequence length="534" mass="59717">MQENSSNFIRHAPCENCDSQDNLAIYLTPDGSHGHTYCFGCHSYEKTNGELPEVATTKKITNMIEGITEALPSRKINSETCKKFNYETGTYKGEPVHIANYYDKDYNKVAQKLRFADKRFIWLGDPDKITLFGQQVWREGGEKSKIILTEGELDCLSVSAVQGNKYPVCSIPSGSASAKKFIKKELQFLSKFSSIILMFDTDEAGVKASVEVANLLPVRKVKIARLPAKDPSELLQKGQGSKIIDAMWEAKAYTPQGIIQGSDTKDLLLNDEEVETIPYLWNGLNEKLQGIRFGELNLLCGGSGTGKSQMCREIAYDCILKGHKVGYIALEESVKRSIRGIVSVGLNAQIHNPEVRKKFSNEKLLEEFDKVKDNIAFYDHFGSSDSEDLMNRIRYMVQSLDCKVIILDHISIVISGLHDGDERRLIDNTMTELRKLVEEVKCAMFVVSHLKRPSGNLGHEEGVQTSLSHLRGSHALAQLSDAVIGFERNQQHETESNIMIVRVLKNRFSGETGVATSLIYNKVTGRLAESSFDE</sequence>
<feature type="binding site" evidence="1">
    <location>
        <position position="230"/>
    </location>
    <ligand>
        <name>Mg(2+)</name>
        <dbReference type="ChEBI" id="CHEBI:18420"/>
        <label>2</label>
    </ligand>
</feature>
<dbReference type="InterPro" id="IPR007694">
    <property type="entry name" value="DNA_helicase_DnaB-like_C"/>
</dbReference>
<keyword evidence="5" id="KW-1185">Reference proteome</keyword>
<proteinExistence type="inferred from homology"/>
<comment type="function">
    <text evidence="1">ATP-dependent DNA helicase and primase essential for viral DNA replication and recombination. The helicase moves 5' -&gt; 3' on the lagging strand template, unwinding the DNA duplex ahead of the leading strand polymerase at the replication fork and generating ssDNA for both leading and lagging strand synthesis. ATP or dTTP hydrolysis propels each helicase domain to translocate sequentially along DNA. Mediates strand transfer when a joint molecule is available and participates in recombinational DNA repair through its role in strand exchange. Primase activity synthesizes short RNA primers at the sequence 5'-GTC-3' on the lagging strand that the polymerase elongates using dNTPs and providing the primase is still present.</text>
</comment>
<dbReference type="PANTHER" id="PTHR12873:SF0">
    <property type="entry name" value="TWINKLE MTDNA HELICASE"/>
    <property type="match status" value="1"/>
</dbReference>
<keyword evidence="1" id="KW-0862">Zinc</keyword>
<dbReference type="SMART" id="SM00493">
    <property type="entry name" value="TOPRIM"/>
    <property type="match status" value="1"/>
</dbReference>
<dbReference type="InterPro" id="IPR048774">
    <property type="entry name" value="Helic-prim_T7_N"/>
</dbReference>
<comment type="domain">
    <text evidence="1">The N-terminus zinc finger domain is essential for delivering the primed DNA template to the DNA polymerase. The central core domain contains the primase activity. The C-terminus region is responsible for the helicase activity and binds 1 Mg(2+)-dTTP.</text>
</comment>
<dbReference type="KEGG" id="vg:14697497"/>
<dbReference type="EMBL" id="KC465900">
    <property type="protein sequence ID" value="AGE60545.1"/>
    <property type="molecule type" value="Genomic_DNA"/>
</dbReference>
<comment type="similarity">
    <text evidence="1">Belongs to the Teseptimavirus DNA helicase/primase family.</text>
</comment>
<protein>
    <recommendedName>
        <fullName evidence="1">DNA helicase/primase</fullName>
        <ecNumber evidence="1">2.7.7.-</ecNumber>
        <ecNumber evidence="1">3.6.4.12</ecNumber>
    </recommendedName>
</protein>
<dbReference type="GO" id="GO:0006269">
    <property type="term" value="P:DNA replication, synthesis of primer"/>
    <property type="evidence" value="ECO:0007669"/>
    <property type="project" value="UniProtKB-KW"/>
</dbReference>
<dbReference type="InterPro" id="IPR027032">
    <property type="entry name" value="Twinkle-like"/>
</dbReference>
<dbReference type="SMART" id="SM00778">
    <property type="entry name" value="Prim_Zn_Ribbon"/>
    <property type="match status" value="1"/>
</dbReference>
<dbReference type="PANTHER" id="PTHR12873">
    <property type="entry name" value="T7-LIKE MITOCHONDRIAL DNA HELICASE"/>
    <property type="match status" value="1"/>
</dbReference>
<dbReference type="Pfam" id="PF21268">
    <property type="entry name" value="Helic-prim_T7_N"/>
    <property type="match status" value="1"/>
</dbReference>
<comment type="caution">
    <text evidence="1">Lacks conserved residue(s) required for the propagation of feature annotation.</text>
</comment>
<dbReference type="GO" id="GO:0003899">
    <property type="term" value="F:DNA-directed RNA polymerase activity"/>
    <property type="evidence" value="ECO:0007669"/>
    <property type="project" value="UniProtKB-UniRule"/>
</dbReference>
<dbReference type="Gene3D" id="3.40.50.300">
    <property type="entry name" value="P-loop containing nucleotide triphosphate hydrolases"/>
    <property type="match status" value="1"/>
</dbReference>
<keyword evidence="1" id="KW-0067">ATP-binding</keyword>
<organism evidence="4 5">
    <name type="scientific">Pelagibacter phage HTVC011P</name>
    <dbReference type="NCBI Taxonomy" id="1283078"/>
    <lineage>
        <taxon>Viruses</taxon>
        <taxon>Duplodnaviria</taxon>
        <taxon>Heunggongvirae</taxon>
        <taxon>Uroviricota</taxon>
        <taxon>Caudoviricetes</taxon>
        <taxon>Autographivirales</taxon>
        <taxon>Stopavirus</taxon>
        <taxon>Stopavirus HTVC011P</taxon>
    </lineage>
</organism>
<dbReference type="InterPro" id="IPR046394">
    <property type="entry name" value="Helic_Prim_T7"/>
</dbReference>
<evidence type="ECO:0000259" key="2">
    <source>
        <dbReference type="PROSITE" id="PS50880"/>
    </source>
</evidence>
<dbReference type="SUPFAM" id="SSF56731">
    <property type="entry name" value="DNA primase core"/>
    <property type="match status" value="1"/>
</dbReference>
<dbReference type="GO" id="GO:0005524">
    <property type="term" value="F:ATP binding"/>
    <property type="evidence" value="ECO:0007669"/>
    <property type="project" value="UniProtKB-UniRule"/>
</dbReference>
<keyword evidence="1" id="KW-1194">Viral DNA replication</keyword>
<keyword evidence="1" id="KW-0547">Nucleotide-binding</keyword>
<dbReference type="InterPro" id="IPR027417">
    <property type="entry name" value="P-loop_NTPase"/>
</dbReference>
<dbReference type="GO" id="GO:0016787">
    <property type="term" value="F:hydrolase activity"/>
    <property type="evidence" value="ECO:0007669"/>
    <property type="project" value="UniProtKB-KW"/>
</dbReference>
<feature type="site" description="dTTP/dATP binding" evidence="1">
    <location>
        <position position="488"/>
    </location>
</feature>
<evidence type="ECO:0000313" key="4">
    <source>
        <dbReference type="EMBL" id="AGE60545.1"/>
    </source>
</evidence>
<keyword evidence="1" id="KW-0479">Metal-binding</keyword>
<keyword evidence="1" id="KW-0511">Multifunctional enzyme</keyword>
<dbReference type="EC" id="3.6.4.12" evidence="1"/>
<feature type="binding site" evidence="1">
    <location>
        <position position="150"/>
    </location>
    <ligand>
        <name>Mg(2+)</name>
        <dbReference type="ChEBI" id="CHEBI:18420"/>
        <label>1</label>
        <note>catalytic</note>
    </ligand>
</feature>
<dbReference type="RefSeq" id="YP_007517775.1">
    <property type="nucleotide sequence ID" value="NC_020482.1"/>
</dbReference>
<keyword evidence="1" id="KW-0235">DNA replication</keyword>
<comment type="cofactor">
    <cofactor evidence="1">
        <name>Mg(2+)</name>
        <dbReference type="ChEBI" id="CHEBI:18420"/>
    </cofactor>
    <text evidence="1">Binds 2 Mg(2+), one of which is catalytic.</text>
</comment>
<dbReference type="HAMAP" id="MF_04154">
    <property type="entry name" value="Helic_Prim_T7"/>
    <property type="match status" value="1"/>
</dbReference>
<feature type="domain" description="SF4 helicase" evidence="3">
    <location>
        <begin position="270"/>
        <end position="533"/>
    </location>
</feature>
<evidence type="ECO:0000259" key="3">
    <source>
        <dbReference type="PROSITE" id="PS51199"/>
    </source>
</evidence>
<dbReference type="Pfam" id="PF13155">
    <property type="entry name" value="Toprim_2"/>
    <property type="match status" value="1"/>
</dbReference>
<dbReference type="CDD" id="cd19483">
    <property type="entry name" value="RecA-like_Gp4D_helicase"/>
    <property type="match status" value="1"/>
</dbReference>
<feature type="site" description="dTTP/dATP binding" evidence="1">
    <location>
        <position position="507"/>
    </location>
</feature>
<keyword evidence="1" id="KW-0639">Primosome</keyword>
<dbReference type="GeneID" id="14697497"/>
<dbReference type="GO" id="GO:0043139">
    <property type="term" value="F:5'-3' DNA helicase activity"/>
    <property type="evidence" value="ECO:0007669"/>
    <property type="project" value="InterPro"/>
</dbReference>
<dbReference type="GO" id="GO:0039693">
    <property type="term" value="P:viral DNA genome replication"/>
    <property type="evidence" value="ECO:0007669"/>
    <property type="project" value="UniProtKB-UniRule"/>
</dbReference>
<dbReference type="Gene3D" id="2.20.25.180">
    <property type="match status" value="1"/>
</dbReference>
<feature type="binding site" evidence="1">
    <location>
        <position position="200"/>
    </location>
    <ligand>
        <name>Mg(2+)</name>
        <dbReference type="ChEBI" id="CHEBI:18420"/>
        <label>1</label>
        <note>catalytic</note>
    </ligand>
</feature>
<comment type="catalytic activity">
    <reaction evidence="1">
        <text>ATP + H2O = ADP + phosphate + H(+)</text>
        <dbReference type="Rhea" id="RHEA:13065"/>
        <dbReference type="ChEBI" id="CHEBI:15377"/>
        <dbReference type="ChEBI" id="CHEBI:15378"/>
        <dbReference type="ChEBI" id="CHEBI:30616"/>
        <dbReference type="ChEBI" id="CHEBI:43474"/>
        <dbReference type="ChEBI" id="CHEBI:456216"/>
        <dbReference type="EC" id="3.6.4.12"/>
    </reaction>
</comment>
<dbReference type="Gene3D" id="3.40.1360.10">
    <property type="match status" value="1"/>
</dbReference>
<keyword evidence="1" id="KW-0808">Transferase</keyword>
<dbReference type="PROSITE" id="PS51199">
    <property type="entry name" value="SF4_HELICASE"/>
    <property type="match status" value="1"/>
</dbReference>
<dbReference type="InterPro" id="IPR013237">
    <property type="entry name" value="Phage_T7_Gp4_N"/>
</dbReference>
<evidence type="ECO:0000256" key="1">
    <source>
        <dbReference type="HAMAP-Rule" id="MF_04154"/>
    </source>
</evidence>
<dbReference type="CDD" id="cd00188">
    <property type="entry name" value="TOPRIM"/>
    <property type="match status" value="1"/>
</dbReference>
<feature type="domain" description="Toprim" evidence="2">
    <location>
        <begin position="144"/>
        <end position="231"/>
    </location>
</feature>
<dbReference type="Proteomes" id="UP000011294">
    <property type="component" value="Genome"/>
</dbReference>
<keyword evidence="1" id="KW-0863">Zinc-finger</keyword>
<keyword evidence="1" id="KW-0378">Hydrolase</keyword>
<dbReference type="OrthoDB" id="615at10239"/>
<dbReference type="EC" id="2.7.7.-" evidence="1"/>
<reference evidence="4 5" key="1">
    <citation type="journal article" date="2013" name="Nature">
        <title>Abundant SAR11 viruses in the ocean.</title>
        <authorList>
            <person name="Zhao Y."/>
            <person name="Temperton B."/>
            <person name="Thrash J.C."/>
            <person name="Schwalbach M.S."/>
            <person name="Vergin K.L."/>
            <person name="Landry Z.C."/>
            <person name="Ellisman M."/>
            <person name="Deerinck T."/>
            <person name="Sullivan M.B."/>
            <person name="Giovannoni S.J."/>
        </authorList>
    </citation>
    <scope>NUCLEOTIDE SEQUENCE [LARGE SCALE GENOMIC DNA]</scope>
</reference>
<name>M1IPK2_9CAUD</name>
<accession>M1IPK2</accession>
<feature type="binding site" evidence="1">
    <location>
        <position position="14"/>
    </location>
    <ligand>
        <name>Zn(2+)</name>
        <dbReference type="ChEBI" id="CHEBI:29105"/>
    </ligand>
</feature>